<evidence type="ECO:0000256" key="2">
    <source>
        <dbReference type="ARBA" id="ARBA00022737"/>
    </source>
</evidence>
<feature type="domain" description="HTH myb-type" evidence="9">
    <location>
        <begin position="104"/>
        <end position="154"/>
    </location>
</feature>
<feature type="domain" description="Myb-like" evidence="8">
    <location>
        <begin position="48"/>
        <end position="99"/>
    </location>
</feature>
<evidence type="ECO:0000313" key="10">
    <source>
        <dbReference type="EMBL" id="KAL3829634.1"/>
    </source>
</evidence>
<comment type="subcellular location">
    <subcellularLocation>
        <location evidence="1">Nucleus</location>
    </subcellularLocation>
</comment>
<evidence type="ECO:0000313" key="11">
    <source>
        <dbReference type="Proteomes" id="UP001634393"/>
    </source>
</evidence>
<feature type="region of interest" description="Disordered" evidence="7">
    <location>
        <begin position="207"/>
        <end position="226"/>
    </location>
</feature>
<evidence type="ECO:0000256" key="5">
    <source>
        <dbReference type="ARBA" id="ARBA00023163"/>
    </source>
</evidence>
<keyword evidence="11" id="KW-1185">Reference proteome</keyword>
<dbReference type="PROSITE" id="PS50090">
    <property type="entry name" value="MYB_LIKE"/>
    <property type="match status" value="3"/>
</dbReference>
<evidence type="ECO:0000259" key="8">
    <source>
        <dbReference type="PROSITE" id="PS50090"/>
    </source>
</evidence>
<protein>
    <submittedName>
        <fullName evidence="10">Uncharacterized protein</fullName>
    </submittedName>
</protein>
<dbReference type="CDD" id="cd00167">
    <property type="entry name" value="SANT"/>
    <property type="match status" value="3"/>
</dbReference>
<keyword evidence="5" id="KW-0804">Transcription</keyword>
<proteinExistence type="predicted"/>
<evidence type="ECO:0000256" key="4">
    <source>
        <dbReference type="ARBA" id="ARBA00023125"/>
    </source>
</evidence>
<feature type="domain" description="Myb-like" evidence="8">
    <location>
        <begin position="1"/>
        <end position="47"/>
    </location>
</feature>
<sequence length="374" mass="43262">MGNWTEEQDEILRDAVQRYKGHCWKKIAACFTNKTDVQCLHRWQKVLDPNLVKGPWSKEEDDVIIEFVGKQGNRKWSQIARHLPGRIGKQCRERWYNHLDPAINKSAWTKEEEIILINAHDAYGNKWAEIAKLLPGRTDNSVKNYWNCSLKKKINNYLECGSALHDDETEKTKCVSKEIMDRRYNNELCSRLNWVLEYSHKPRLINSTPDQEISSKHEPQNLNSPVNMSHSSADMPYPGLCYKPPQKEDLEIYLSTGRFPSSESFIRIPNSSTTFCASTSHMKSLSESCSSPLDMLRRTGENYDNVPSILQRPLQKCASAPEKIARFLNMTVAGNEYREIRDDQLERSHKYQRLEKMEAIKSVGKCLEQAFSDA</sequence>
<keyword evidence="6" id="KW-0539">Nucleus</keyword>
<dbReference type="PROSITE" id="PS51294">
    <property type="entry name" value="HTH_MYB"/>
    <property type="match status" value="3"/>
</dbReference>
<dbReference type="FunFam" id="1.10.10.60:FF:000016">
    <property type="entry name" value="Transcriptional activator Myb isoform A"/>
    <property type="match status" value="1"/>
</dbReference>
<evidence type="ECO:0000256" key="1">
    <source>
        <dbReference type="ARBA" id="ARBA00004123"/>
    </source>
</evidence>
<dbReference type="InterPro" id="IPR017930">
    <property type="entry name" value="Myb_dom"/>
</dbReference>
<reference evidence="10 11" key="1">
    <citation type="submission" date="2024-12" db="EMBL/GenBank/DDBJ databases">
        <title>The unique morphological basis and parallel evolutionary history of personate flowers in Penstemon.</title>
        <authorList>
            <person name="Depatie T.H."/>
            <person name="Wessinger C.A."/>
        </authorList>
    </citation>
    <scope>NUCLEOTIDE SEQUENCE [LARGE SCALE GENOMIC DNA]</scope>
    <source>
        <strain evidence="10">WTNN_2</strain>
        <tissue evidence="10">Leaf</tissue>
    </source>
</reference>
<dbReference type="PANTHER" id="PTHR45614:SF232">
    <property type="entry name" value="TRANSCRIPTION FACTOR MYB3R-2"/>
    <property type="match status" value="1"/>
</dbReference>
<evidence type="ECO:0000259" key="9">
    <source>
        <dbReference type="PROSITE" id="PS51294"/>
    </source>
</evidence>
<accession>A0ABD3SYD0</accession>
<comment type="caution">
    <text evidence="10">The sequence shown here is derived from an EMBL/GenBank/DDBJ whole genome shotgun (WGS) entry which is preliminary data.</text>
</comment>
<dbReference type="InterPro" id="IPR009057">
    <property type="entry name" value="Homeodomain-like_sf"/>
</dbReference>
<dbReference type="PANTHER" id="PTHR45614">
    <property type="entry name" value="MYB PROTEIN-RELATED"/>
    <property type="match status" value="1"/>
</dbReference>
<dbReference type="SUPFAM" id="SSF46689">
    <property type="entry name" value="Homeodomain-like"/>
    <property type="match status" value="2"/>
</dbReference>
<keyword evidence="3" id="KW-0805">Transcription regulation</keyword>
<dbReference type="EMBL" id="JBJXBP010000005">
    <property type="protein sequence ID" value="KAL3829634.1"/>
    <property type="molecule type" value="Genomic_DNA"/>
</dbReference>
<organism evidence="10 11">
    <name type="scientific">Penstemon smallii</name>
    <dbReference type="NCBI Taxonomy" id="265156"/>
    <lineage>
        <taxon>Eukaryota</taxon>
        <taxon>Viridiplantae</taxon>
        <taxon>Streptophyta</taxon>
        <taxon>Embryophyta</taxon>
        <taxon>Tracheophyta</taxon>
        <taxon>Spermatophyta</taxon>
        <taxon>Magnoliopsida</taxon>
        <taxon>eudicotyledons</taxon>
        <taxon>Gunneridae</taxon>
        <taxon>Pentapetalae</taxon>
        <taxon>asterids</taxon>
        <taxon>lamiids</taxon>
        <taxon>Lamiales</taxon>
        <taxon>Plantaginaceae</taxon>
        <taxon>Cheloneae</taxon>
        <taxon>Penstemon</taxon>
    </lineage>
</organism>
<dbReference type="GO" id="GO:0005634">
    <property type="term" value="C:nucleus"/>
    <property type="evidence" value="ECO:0007669"/>
    <property type="project" value="UniProtKB-SubCell"/>
</dbReference>
<dbReference type="SMART" id="SM00717">
    <property type="entry name" value="SANT"/>
    <property type="match status" value="3"/>
</dbReference>
<dbReference type="InterPro" id="IPR001005">
    <property type="entry name" value="SANT/Myb"/>
</dbReference>
<feature type="domain" description="HTH myb-type" evidence="9">
    <location>
        <begin position="48"/>
        <end position="103"/>
    </location>
</feature>
<feature type="domain" description="Myb-like" evidence="8">
    <location>
        <begin position="100"/>
        <end position="150"/>
    </location>
</feature>
<evidence type="ECO:0000256" key="3">
    <source>
        <dbReference type="ARBA" id="ARBA00023015"/>
    </source>
</evidence>
<keyword evidence="4" id="KW-0238">DNA-binding</keyword>
<gene>
    <name evidence="10" type="ORF">ACJIZ3_018436</name>
</gene>
<evidence type="ECO:0000256" key="6">
    <source>
        <dbReference type="ARBA" id="ARBA00023242"/>
    </source>
</evidence>
<dbReference type="FunFam" id="1.10.10.60:FF:000010">
    <property type="entry name" value="Transcriptional activator Myb isoform A"/>
    <property type="match status" value="1"/>
</dbReference>
<dbReference type="GO" id="GO:0003677">
    <property type="term" value="F:DNA binding"/>
    <property type="evidence" value="ECO:0007669"/>
    <property type="project" value="UniProtKB-KW"/>
</dbReference>
<feature type="domain" description="HTH myb-type" evidence="9">
    <location>
        <begin position="1"/>
        <end position="47"/>
    </location>
</feature>
<dbReference type="InterPro" id="IPR050560">
    <property type="entry name" value="MYB_TF"/>
</dbReference>
<dbReference type="AlphaFoldDB" id="A0ABD3SYD0"/>
<dbReference type="Gene3D" id="1.10.10.60">
    <property type="entry name" value="Homeodomain-like"/>
    <property type="match status" value="3"/>
</dbReference>
<dbReference type="Pfam" id="PF13921">
    <property type="entry name" value="Myb_DNA-bind_6"/>
    <property type="match status" value="1"/>
</dbReference>
<keyword evidence="2" id="KW-0677">Repeat</keyword>
<evidence type="ECO:0000256" key="7">
    <source>
        <dbReference type="SAM" id="MobiDB-lite"/>
    </source>
</evidence>
<name>A0ABD3SYD0_9LAMI</name>
<dbReference type="Proteomes" id="UP001634393">
    <property type="component" value="Unassembled WGS sequence"/>
</dbReference>
<dbReference type="Pfam" id="PF00249">
    <property type="entry name" value="Myb_DNA-binding"/>
    <property type="match status" value="1"/>
</dbReference>